<evidence type="ECO:0000313" key="2">
    <source>
        <dbReference type="Proteomes" id="UP000078003"/>
    </source>
</evidence>
<dbReference type="AlphaFoldDB" id="A0A1A9RBV7"/>
<sequence>MRENELCDDRLLEDMFSYKKCISIFVFNEKLYFVLDMKENFLLNMKLDLDIELKKGNLSLDDYKDNLSGNYYRNGIWQLTKHNFLEYIKSKIVTICSIENLREMLFCKFHREECIRLYSVVEGQLSYAIPISDLGSNSDFYKINKIASRLPLFYINFDTNTYLHMDWEHCHEDYAYDDWFSKAKDFGYLIPDKFCYWKIEGRDYWKFKQI</sequence>
<accession>A0A1A9RBV7</accession>
<reference evidence="2" key="1">
    <citation type="submission" date="2016-05" db="EMBL/GenBank/DDBJ databases">
        <title>Draft genome of Corynebacterium afermentans subsp. afermentans LCDC 88199T.</title>
        <authorList>
            <person name="Bernier A.-M."/>
            <person name="Bernard K."/>
        </authorList>
    </citation>
    <scope>NUCLEOTIDE SEQUENCE [LARGE SCALE GENOMIC DNA]</scope>
    <source>
        <strain evidence="2">NML01-0328</strain>
    </source>
</reference>
<protein>
    <submittedName>
        <fullName evidence="1">Uncharacterized protein</fullName>
    </submittedName>
</protein>
<gene>
    <name evidence="1" type="ORF">A7P85_09855</name>
</gene>
<evidence type="ECO:0000313" key="1">
    <source>
        <dbReference type="EMBL" id="OAM15468.1"/>
    </source>
</evidence>
<dbReference type="Proteomes" id="UP000078003">
    <property type="component" value="Unassembled WGS sequence"/>
</dbReference>
<proteinExistence type="predicted"/>
<organism evidence="1 2">
    <name type="scientific">Eikenella corrodens</name>
    <dbReference type="NCBI Taxonomy" id="539"/>
    <lineage>
        <taxon>Bacteria</taxon>
        <taxon>Pseudomonadati</taxon>
        <taxon>Pseudomonadota</taxon>
        <taxon>Betaproteobacteria</taxon>
        <taxon>Neisseriales</taxon>
        <taxon>Neisseriaceae</taxon>
        <taxon>Eikenella</taxon>
    </lineage>
</organism>
<dbReference type="EMBL" id="LXSF01000012">
    <property type="protein sequence ID" value="OAM15468.1"/>
    <property type="molecule type" value="Genomic_DNA"/>
</dbReference>
<comment type="caution">
    <text evidence="1">The sequence shown here is derived from an EMBL/GenBank/DDBJ whole genome shotgun (WGS) entry which is preliminary data.</text>
</comment>
<dbReference type="RefSeq" id="WP_064104772.1">
    <property type="nucleotide sequence ID" value="NZ_LXSF01000012.1"/>
</dbReference>
<name>A0A1A9RBV7_EIKCO</name>